<keyword evidence="4 6" id="KW-0131">Cell cycle</keyword>
<dbReference type="NCBIfam" id="TIGR01222">
    <property type="entry name" value="minC"/>
    <property type="match status" value="1"/>
</dbReference>
<dbReference type="Gene3D" id="2.160.20.70">
    <property type="match status" value="1"/>
</dbReference>
<dbReference type="PANTHER" id="PTHR34108">
    <property type="entry name" value="SEPTUM SITE-DETERMINING PROTEIN MINC"/>
    <property type="match status" value="1"/>
</dbReference>
<evidence type="ECO:0000256" key="3">
    <source>
        <dbReference type="ARBA" id="ARBA00023210"/>
    </source>
</evidence>
<dbReference type="HAMAP" id="MF_00267">
    <property type="entry name" value="MinC"/>
    <property type="match status" value="1"/>
</dbReference>
<evidence type="ECO:0000256" key="1">
    <source>
        <dbReference type="ARBA" id="ARBA00006291"/>
    </source>
</evidence>
<dbReference type="InterPro" id="IPR036145">
    <property type="entry name" value="MinC_C_sf"/>
</dbReference>
<dbReference type="RefSeq" id="WP_249297415.1">
    <property type="nucleotide sequence ID" value="NZ_JACRSX010000003.1"/>
</dbReference>
<keyword evidence="2 6" id="KW-0132">Cell division</keyword>
<keyword evidence="10" id="KW-1185">Reference proteome</keyword>
<proteinExistence type="inferred from homology"/>
<comment type="subunit">
    <text evidence="5 6">Interacts with MinD and FtsZ.</text>
</comment>
<comment type="similarity">
    <text evidence="1 6">Belongs to the MinC family.</text>
</comment>
<accession>A0ABR7MZF6</accession>
<evidence type="ECO:0000256" key="5">
    <source>
        <dbReference type="ARBA" id="ARBA00046874"/>
    </source>
</evidence>
<dbReference type="Gene3D" id="3.30.160.540">
    <property type="match status" value="1"/>
</dbReference>
<comment type="caution">
    <text evidence="9">The sequence shown here is derived from an EMBL/GenBank/DDBJ whole genome shotgun (WGS) entry which is preliminary data.</text>
</comment>
<evidence type="ECO:0000313" key="10">
    <source>
        <dbReference type="Proteomes" id="UP000606193"/>
    </source>
</evidence>
<keyword evidence="3 6" id="KW-0717">Septation</keyword>
<name>A0ABR7MZF6_9FIRM</name>
<organism evidence="9 10">
    <name type="scientific">Jutongia huaianensis</name>
    <dbReference type="NCBI Taxonomy" id="2763668"/>
    <lineage>
        <taxon>Bacteria</taxon>
        <taxon>Bacillati</taxon>
        <taxon>Bacillota</taxon>
        <taxon>Clostridia</taxon>
        <taxon>Lachnospirales</taxon>
        <taxon>Lachnospiraceae</taxon>
        <taxon>Jutongia</taxon>
    </lineage>
</organism>
<evidence type="ECO:0000313" key="9">
    <source>
        <dbReference type="EMBL" id="MBC8561769.1"/>
    </source>
</evidence>
<dbReference type="Pfam" id="PF22642">
    <property type="entry name" value="MinC_N_1"/>
    <property type="match status" value="1"/>
</dbReference>
<dbReference type="Pfam" id="PF03775">
    <property type="entry name" value="MinC_C"/>
    <property type="match status" value="1"/>
</dbReference>
<protein>
    <recommendedName>
        <fullName evidence="6">Probable septum site-determining protein MinC</fullName>
    </recommendedName>
</protein>
<dbReference type="Proteomes" id="UP000606193">
    <property type="component" value="Unassembled WGS sequence"/>
</dbReference>
<evidence type="ECO:0000259" key="8">
    <source>
        <dbReference type="Pfam" id="PF22642"/>
    </source>
</evidence>
<sequence>MGNVVKITGSKSGIILKLDPEAEWELIKKEVADKFQTSADFWGDAQKAIAFQGRELDDEQQDEILEIIRKNCRLQIVCVLDEDPEKEAAFARAVQAGGSGSKISEAGKTAANLLQTDNGTGFFFKGNLRSGQVLDVETSIIILGDVNNGAKVISKGNVIILGSLKGNVFAGSAGNVDAFVIALDMKPVQIRIADTIARSPDEDKKGRGKKERETKIAFWEDGNIYIEPLDKDVMSDIRLS</sequence>
<comment type="function">
    <text evidence="6">Cell division inhibitor that blocks the formation of polar Z ring septums. Rapidly oscillates between the poles of the cell to destabilize FtsZ filaments that have formed before they mature into polar Z rings. Prevents FtsZ polymerization.</text>
</comment>
<evidence type="ECO:0000256" key="4">
    <source>
        <dbReference type="ARBA" id="ARBA00023306"/>
    </source>
</evidence>
<evidence type="ECO:0000259" key="7">
    <source>
        <dbReference type="Pfam" id="PF03775"/>
    </source>
</evidence>
<feature type="domain" description="Septum formation inhibitor MinC C-terminal" evidence="7">
    <location>
        <begin position="124"/>
        <end position="226"/>
    </location>
</feature>
<feature type="domain" description="Septum site-determining protein MinC N-terminal" evidence="8">
    <location>
        <begin position="5"/>
        <end position="78"/>
    </location>
</feature>
<gene>
    <name evidence="6 9" type="primary">minC</name>
    <name evidence="9" type="ORF">H8704_03855</name>
</gene>
<evidence type="ECO:0000256" key="6">
    <source>
        <dbReference type="HAMAP-Rule" id="MF_00267"/>
    </source>
</evidence>
<dbReference type="EMBL" id="JACRSX010000003">
    <property type="protein sequence ID" value="MBC8561769.1"/>
    <property type="molecule type" value="Genomic_DNA"/>
</dbReference>
<reference evidence="9 10" key="1">
    <citation type="submission" date="2020-08" db="EMBL/GenBank/DDBJ databases">
        <title>Genome public.</title>
        <authorList>
            <person name="Liu C."/>
            <person name="Sun Q."/>
        </authorList>
    </citation>
    <scope>NUCLEOTIDE SEQUENCE [LARGE SCALE GENOMIC DNA]</scope>
    <source>
        <strain evidence="9 10">NSJ-37</strain>
    </source>
</reference>
<dbReference type="InterPro" id="IPR055219">
    <property type="entry name" value="MinC_N_1"/>
</dbReference>
<dbReference type="InterPro" id="IPR005526">
    <property type="entry name" value="Septum_form_inhib_MinC_C"/>
</dbReference>
<dbReference type="InterPro" id="IPR016098">
    <property type="entry name" value="CAP/MinC_C"/>
</dbReference>
<dbReference type="InterPro" id="IPR013033">
    <property type="entry name" value="MinC"/>
</dbReference>
<evidence type="ECO:0000256" key="2">
    <source>
        <dbReference type="ARBA" id="ARBA00022618"/>
    </source>
</evidence>
<dbReference type="PANTHER" id="PTHR34108:SF1">
    <property type="entry name" value="SEPTUM SITE-DETERMINING PROTEIN MINC"/>
    <property type="match status" value="1"/>
</dbReference>
<dbReference type="SUPFAM" id="SSF63848">
    <property type="entry name" value="Cell-division inhibitor MinC, C-terminal domain"/>
    <property type="match status" value="1"/>
</dbReference>